<dbReference type="InterPro" id="IPR000878">
    <property type="entry name" value="4pyrrol_Mease"/>
</dbReference>
<dbReference type="NCBIfam" id="TIGR01466">
    <property type="entry name" value="cobJ_cbiH"/>
    <property type="match status" value="1"/>
</dbReference>
<dbReference type="Pfam" id="PF01890">
    <property type="entry name" value="CbiG_C"/>
    <property type="match status" value="1"/>
</dbReference>
<dbReference type="InterPro" id="IPR006363">
    <property type="entry name" value="Cbl_synth_CobJ/CibH_dom"/>
</dbReference>
<dbReference type="CDD" id="cd11646">
    <property type="entry name" value="Precorrin_3B_C17_MT"/>
    <property type="match status" value="1"/>
</dbReference>
<feature type="domain" description="Tetrapyrrole methylase" evidence="6">
    <location>
        <begin position="340"/>
        <end position="555"/>
    </location>
</feature>
<evidence type="ECO:0000313" key="10">
    <source>
        <dbReference type="Proteomes" id="UP000239480"/>
    </source>
</evidence>
<dbReference type="Proteomes" id="UP000239480">
    <property type="component" value="Unassembled WGS sequence"/>
</dbReference>
<dbReference type="SUPFAM" id="SSF159672">
    <property type="entry name" value="CbiG N-terminal domain-like"/>
    <property type="match status" value="1"/>
</dbReference>
<gene>
    <name evidence="9" type="ORF">CLV78_101280</name>
</gene>
<evidence type="ECO:0000313" key="9">
    <source>
        <dbReference type="EMBL" id="PRY26185.1"/>
    </source>
</evidence>
<keyword evidence="4 9" id="KW-0808">Transferase</keyword>
<evidence type="ECO:0000256" key="3">
    <source>
        <dbReference type="ARBA" id="ARBA00022603"/>
    </source>
</evidence>
<dbReference type="Pfam" id="PF11760">
    <property type="entry name" value="CbiG_N"/>
    <property type="match status" value="1"/>
</dbReference>
<evidence type="ECO:0000256" key="5">
    <source>
        <dbReference type="ARBA" id="ARBA00022691"/>
    </source>
</evidence>
<dbReference type="InterPro" id="IPR051810">
    <property type="entry name" value="Precorrin_MeTrfase"/>
</dbReference>
<dbReference type="GO" id="GO:0008168">
    <property type="term" value="F:methyltransferase activity"/>
    <property type="evidence" value="ECO:0007669"/>
    <property type="project" value="UniProtKB-KW"/>
</dbReference>
<dbReference type="InterPro" id="IPR036518">
    <property type="entry name" value="CobE/GbiG_C_sf"/>
</dbReference>
<evidence type="ECO:0000256" key="1">
    <source>
        <dbReference type="ARBA" id="ARBA00004953"/>
    </source>
</evidence>
<evidence type="ECO:0000256" key="2">
    <source>
        <dbReference type="ARBA" id="ARBA00022573"/>
    </source>
</evidence>
<dbReference type="Gene3D" id="3.40.1010.10">
    <property type="entry name" value="Cobalt-precorrin-4 Transmethylase, Domain 1"/>
    <property type="match status" value="1"/>
</dbReference>
<feature type="domain" description="CobE/GbiG C-terminal" evidence="7">
    <location>
        <begin position="206"/>
        <end position="325"/>
    </location>
</feature>
<dbReference type="GO" id="GO:0009236">
    <property type="term" value="P:cobalamin biosynthetic process"/>
    <property type="evidence" value="ECO:0007669"/>
    <property type="project" value="UniProtKB-UniPathway"/>
</dbReference>
<keyword evidence="10" id="KW-1185">Reference proteome</keyword>
<feature type="domain" description="Cobalamin synthesis G N-terminal" evidence="8">
    <location>
        <begin position="45"/>
        <end position="124"/>
    </location>
</feature>
<keyword evidence="9" id="KW-0378">Hydrolase</keyword>
<evidence type="ECO:0000259" key="7">
    <source>
        <dbReference type="Pfam" id="PF01890"/>
    </source>
</evidence>
<dbReference type="InterPro" id="IPR002750">
    <property type="entry name" value="CobE/GbiG_C"/>
</dbReference>
<dbReference type="Gene3D" id="3.30.950.10">
    <property type="entry name" value="Methyltransferase, Cobalt-precorrin-4 Transmethylase, Domain 2"/>
    <property type="match status" value="1"/>
</dbReference>
<dbReference type="EMBL" id="PVTD01000001">
    <property type="protein sequence ID" value="PRY26185.1"/>
    <property type="molecule type" value="Genomic_DNA"/>
</dbReference>
<dbReference type="InterPro" id="IPR035996">
    <property type="entry name" value="4pyrrol_Methylase_sf"/>
</dbReference>
<dbReference type="OrthoDB" id="9772960at2"/>
<dbReference type="Pfam" id="PF00590">
    <property type="entry name" value="TP_methylase"/>
    <property type="match status" value="1"/>
</dbReference>
<dbReference type="UniPathway" id="UPA00148"/>
<dbReference type="AlphaFoldDB" id="A0A2T0RYC4"/>
<dbReference type="SUPFAM" id="SSF53790">
    <property type="entry name" value="Tetrapyrrole methylase"/>
    <property type="match status" value="1"/>
</dbReference>
<keyword evidence="2" id="KW-0169">Cobalamin biosynthesis</keyword>
<evidence type="ECO:0000259" key="6">
    <source>
        <dbReference type="Pfam" id="PF00590"/>
    </source>
</evidence>
<dbReference type="PANTHER" id="PTHR47036:SF1">
    <property type="entry name" value="COBALT-FACTOR III C(17)-METHYLTRANSFERASE-RELATED"/>
    <property type="match status" value="1"/>
</dbReference>
<proteinExistence type="predicted"/>
<accession>A0A2T0RYC4</accession>
<evidence type="ECO:0000256" key="4">
    <source>
        <dbReference type="ARBA" id="ARBA00022679"/>
    </source>
</evidence>
<dbReference type="RefSeq" id="WP_106202986.1">
    <property type="nucleotide sequence ID" value="NZ_PVTD01000001.1"/>
</dbReference>
<dbReference type="Gene3D" id="3.40.50.11220">
    <property type="match status" value="1"/>
</dbReference>
<protein>
    <submittedName>
        <fullName evidence="9">Cobalt-precorrin 5A hydrolase/precorrin-3B C17-methyltransferase</fullName>
    </submittedName>
</protein>
<comment type="pathway">
    <text evidence="1">Cofactor biosynthesis; adenosylcobalamin biosynthesis.</text>
</comment>
<dbReference type="GO" id="GO:0016787">
    <property type="term" value="F:hydrolase activity"/>
    <property type="evidence" value="ECO:0007669"/>
    <property type="project" value="UniProtKB-KW"/>
</dbReference>
<dbReference type="GO" id="GO:0032259">
    <property type="term" value="P:methylation"/>
    <property type="evidence" value="ECO:0007669"/>
    <property type="project" value="UniProtKB-KW"/>
</dbReference>
<dbReference type="InterPro" id="IPR021744">
    <property type="entry name" value="CbiG_N"/>
</dbReference>
<dbReference type="PANTHER" id="PTHR47036">
    <property type="entry name" value="COBALT-FACTOR III C(17)-METHYLTRANSFERASE-RELATED"/>
    <property type="match status" value="1"/>
</dbReference>
<organism evidence="9 10">
    <name type="scientific">Aliiruegeria haliotis</name>
    <dbReference type="NCBI Taxonomy" id="1280846"/>
    <lineage>
        <taxon>Bacteria</taxon>
        <taxon>Pseudomonadati</taxon>
        <taxon>Pseudomonadota</taxon>
        <taxon>Alphaproteobacteria</taxon>
        <taxon>Rhodobacterales</taxon>
        <taxon>Roseobacteraceae</taxon>
        <taxon>Aliiruegeria</taxon>
    </lineage>
</organism>
<dbReference type="InterPro" id="IPR038029">
    <property type="entry name" value="GbiG_N_sf"/>
</dbReference>
<sequence length="605" mass="62277">MSEATLPPVVVCILPTAAPLGQKVADAAGARLDIRGRDFDAVGEHLRGLFLAGHPIVGIASAGILIRTLAPLLGDKWREPPVLALAEDGSAVVPLLGGHRGANALARRIATALEAGAAVTTAGDVSLGVALDEPPAGWTLDTPADAKPVMAALLSGTRGQLSGDAPWLAPLIASGAVDALPTDPDAPVVLSVAGAPPLIYRRQRFVVGVGCARGCDPDEVIGLVGQQLAEAGLSAGEVEAVHSIDLKADEAAIHAVACHLNVPARFHTAERLEQEAARLANPSDVVFAEVGCHGVAEGAALAAAGPDGVLVAGKAKTANATCAIACSGGDGAAGSPRGQLAVIGIGPGQTEWRTPEATRLIAEADELVGYGFYIDLLGPEARGRMRRDFALGEEEARCRYALEAAGEGRRVALICSGDGGIYAMGALVMELLDRDADNGGVSAAAKRVALTHVPGISALQAASARAGALLGHDFCAISLSDLLTPREAIVQRLHAAAEGDFVIAFYNPVSRRRRTLLAEAREILLKHRPADTPVLLATSLGRPEEHLRLRRLADLDVDEVDMMTIVLIGSSASRRITSGDIAAGAGGAWIYTPRGYARRIDGDTA</sequence>
<comment type="caution">
    <text evidence="9">The sequence shown here is derived from an EMBL/GenBank/DDBJ whole genome shotgun (WGS) entry which is preliminary data.</text>
</comment>
<dbReference type="Gene3D" id="3.30.420.180">
    <property type="entry name" value="CobE/GbiG C-terminal domain"/>
    <property type="match status" value="1"/>
</dbReference>
<dbReference type="InterPro" id="IPR014777">
    <property type="entry name" value="4pyrrole_Mease_sub1"/>
</dbReference>
<name>A0A2T0RYC4_9RHOB</name>
<reference evidence="9 10" key="1">
    <citation type="submission" date="2018-03" db="EMBL/GenBank/DDBJ databases">
        <title>Genomic Encyclopedia of Archaeal and Bacterial Type Strains, Phase II (KMG-II): from individual species to whole genera.</title>
        <authorList>
            <person name="Goeker M."/>
        </authorList>
    </citation>
    <scope>NUCLEOTIDE SEQUENCE [LARGE SCALE GENOMIC DNA]</scope>
    <source>
        <strain evidence="9 10">DSM 29328</strain>
    </source>
</reference>
<dbReference type="SUPFAM" id="SSF159664">
    <property type="entry name" value="CobE/GbiG C-terminal domain-like"/>
    <property type="match status" value="1"/>
</dbReference>
<evidence type="ECO:0000259" key="8">
    <source>
        <dbReference type="Pfam" id="PF11760"/>
    </source>
</evidence>
<dbReference type="InterPro" id="IPR014776">
    <property type="entry name" value="4pyrrole_Mease_sub2"/>
</dbReference>
<keyword evidence="5" id="KW-0949">S-adenosyl-L-methionine</keyword>
<keyword evidence="3 9" id="KW-0489">Methyltransferase</keyword>